<feature type="transmembrane region" description="Helical" evidence="1">
    <location>
        <begin position="148"/>
        <end position="166"/>
    </location>
</feature>
<dbReference type="STRING" id="317735.RU98_GL000872"/>
<accession>R3U936</accession>
<evidence type="ECO:0000313" key="4">
    <source>
        <dbReference type="Proteomes" id="UP000013840"/>
    </source>
</evidence>
<dbReference type="OrthoDB" id="2176822at2"/>
<organism evidence="3 4">
    <name type="scientific">Enterococcus caccae ATCC BAA-1240</name>
    <dbReference type="NCBI Taxonomy" id="1158612"/>
    <lineage>
        <taxon>Bacteria</taxon>
        <taxon>Bacillati</taxon>
        <taxon>Bacillota</taxon>
        <taxon>Bacilli</taxon>
        <taxon>Lactobacillales</taxon>
        <taxon>Enterococcaceae</taxon>
        <taxon>Enterococcus</taxon>
    </lineage>
</organism>
<sequence>MFSFTILFTLKNLLFLWLIEYNIVLKRNQVLCLSSFLFLIIFLSFFVTQTFTSLLNIIFVILKIFLLIKIYKNWLVPVLSFSWITFILLIVWTITYALPTQLFSFSRTSVILLLISQPFLLIAICLSMRFYIKKYDFFLILKSIQKKYRLLSLAIFLFFSIIFYMYQSIVNYISPQLLALFFLLICLSGFLFSFFFHLIASSYNQRQAYVTMAKSMNSVKEKYETTLEFRHDYRNILTSVNGYLNDGKITDAKTYIQSIINYSSSVIIPEYYSQLLNLSIPPIQAILLAFFEQASSKGINLYVDIPQKIYQIDMDLIDLTRCLSILLDNALEAYNEDKNYTIQVSIYQENDHTLFLIKNPFTSDTHLSLDKMLEKKYTTKKGHLGKGLPIVIKITSEYTNVVMDFYIENDLFTSNLVIGTLT</sequence>
<comment type="caution">
    <text evidence="3">The sequence shown here is derived from an EMBL/GenBank/DDBJ whole genome shotgun (WGS) entry which is preliminary data.</text>
</comment>
<dbReference type="PATRIC" id="fig|1158612.3.peg.462"/>
<evidence type="ECO:0000256" key="1">
    <source>
        <dbReference type="SAM" id="Phobius"/>
    </source>
</evidence>
<dbReference type="GO" id="GO:0042802">
    <property type="term" value="F:identical protein binding"/>
    <property type="evidence" value="ECO:0007669"/>
    <property type="project" value="TreeGrafter"/>
</dbReference>
<keyword evidence="1" id="KW-0472">Membrane</keyword>
<proteinExistence type="predicted"/>
<feature type="transmembrane region" description="Helical" evidence="1">
    <location>
        <begin position="110"/>
        <end position="132"/>
    </location>
</feature>
<feature type="transmembrane region" description="Helical" evidence="1">
    <location>
        <begin position="78"/>
        <end position="98"/>
    </location>
</feature>
<keyword evidence="4" id="KW-1185">Reference proteome</keyword>
<dbReference type="RefSeq" id="WP_010770640.1">
    <property type="nucleotide sequence ID" value="NZ_KB946332.1"/>
</dbReference>
<dbReference type="Gene3D" id="3.30.565.10">
    <property type="entry name" value="Histidine kinase-like ATPase, C-terminal domain"/>
    <property type="match status" value="1"/>
</dbReference>
<dbReference type="EMBL" id="AJAU01000005">
    <property type="protein sequence ID" value="EOL50464.1"/>
    <property type="molecule type" value="Genomic_DNA"/>
</dbReference>
<dbReference type="SUPFAM" id="SSF55874">
    <property type="entry name" value="ATPase domain of HSP90 chaperone/DNA topoisomerase II/histidine kinase"/>
    <property type="match status" value="1"/>
</dbReference>
<dbReference type="PANTHER" id="PTHR40448">
    <property type="entry name" value="TWO-COMPONENT SENSOR HISTIDINE KINASE"/>
    <property type="match status" value="1"/>
</dbReference>
<dbReference type="PANTHER" id="PTHR40448:SF1">
    <property type="entry name" value="TWO-COMPONENT SENSOR HISTIDINE KINASE"/>
    <property type="match status" value="1"/>
</dbReference>
<keyword evidence="1" id="KW-0812">Transmembrane</keyword>
<evidence type="ECO:0000313" key="3">
    <source>
        <dbReference type="EMBL" id="EOL50464.1"/>
    </source>
</evidence>
<feature type="transmembrane region" description="Helical" evidence="1">
    <location>
        <begin position="53"/>
        <end position="71"/>
    </location>
</feature>
<dbReference type="Proteomes" id="UP000013840">
    <property type="component" value="Unassembled WGS sequence"/>
</dbReference>
<reference evidence="3 4" key="1">
    <citation type="submission" date="2013-02" db="EMBL/GenBank/DDBJ databases">
        <title>The Genome Sequence of Enterococcus caccae BAA-1240.</title>
        <authorList>
            <consortium name="The Broad Institute Genome Sequencing Platform"/>
            <consortium name="The Broad Institute Genome Sequencing Center for Infectious Disease"/>
            <person name="Earl A.M."/>
            <person name="Gilmore M.S."/>
            <person name="Lebreton F."/>
            <person name="Walker B."/>
            <person name="Young S.K."/>
            <person name="Zeng Q."/>
            <person name="Gargeya S."/>
            <person name="Fitzgerald M."/>
            <person name="Haas B."/>
            <person name="Abouelleil A."/>
            <person name="Alvarado L."/>
            <person name="Arachchi H.M."/>
            <person name="Berlin A.M."/>
            <person name="Chapman S.B."/>
            <person name="Dewar J."/>
            <person name="Goldberg J."/>
            <person name="Griggs A."/>
            <person name="Gujja S."/>
            <person name="Hansen M."/>
            <person name="Howarth C."/>
            <person name="Imamovic A."/>
            <person name="Larimer J."/>
            <person name="McCowan C."/>
            <person name="Murphy C."/>
            <person name="Neiman D."/>
            <person name="Pearson M."/>
            <person name="Priest M."/>
            <person name="Roberts A."/>
            <person name="Saif S."/>
            <person name="Shea T."/>
            <person name="Sisk P."/>
            <person name="Sykes S."/>
            <person name="Wortman J."/>
            <person name="Nusbaum C."/>
            <person name="Birren B."/>
        </authorList>
    </citation>
    <scope>NUCLEOTIDE SEQUENCE [LARGE SCALE GENOMIC DNA]</scope>
    <source>
        <strain evidence="3 4">ATCC BAA-1240</strain>
    </source>
</reference>
<dbReference type="eggNOG" id="COG3290">
    <property type="taxonomic scope" value="Bacteria"/>
</dbReference>
<dbReference type="AlphaFoldDB" id="R3U936"/>
<dbReference type="InterPro" id="IPR036890">
    <property type="entry name" value="HATPase_C_sf"/>
</dbReference>
<feature type="domain" description="Sensor histidine kinase NatK-like C-terminal" evidence="2">
    <location>
        <begin position="314"/>
        <end position="418"/>
    </location>
</feature>
<gene>
    <name evidence="3" type="ORF">UC7_00457</name>
</gene>
<feature type="transmembrane region" description="Helical" evidence="1">
    <location>
        <begin position="6"/>
        <end position="23"/>
    </location>
</feature>
<name>R3U936_9ENTE</name>
<protein>
    <recommendedName>
        <fullName evidence="2">Sensor histidine kinase NatK-like C-terminal domain-containing protein</fullName>
    </recommendedName>
</protein>
<evidence type="ECO:0000259" key="2">
    <source>
        <dbReference type="Pfam" id="PF14501"/>
    </source>
</evidence>
<feature type="transmembrane region" description="Helical" evidence="1">
    <location>
        <begin position="30"/>
        <end position="47"/>
    </location>
</feature>
<dbReference type="InterPro" id="IPR032834">
    <property type="entry name" value="NatK-like_C"/>
</dbReference>
<keyword evidence="1" id="KW-1133">Transmembrane helix</keyword>
<feature type="transmembrane region" description="Helical" evidence="1">
    <location>
        <begin position="178"/>
        <end position="199"/>
    </location>
</feature>
<dbReference type="Pfam" id="PF14501">
    <property type="entry name" value="HATPase_c_5"/>
    <property type="match status" value="1"/>
</dbReference>